<evidence type="ECO:0000313" key="2">
    <source>
        <dbReference type="Proteomes" id="UP001623348"/>
    </source>
</evidence>
<sequence>MKFNEAKCKVLHVGQGNPQCQYRLGDEWIKSNLAEKDVVALVGGKLDMTRQCALAAQKANRILSYIKNSVTSRSRDMILPLYSALVRPPCSTASSSGVFSTEKTWT</sequence>
<name>A0ABC9X5E9_GRUJA</name>
<dbReference type="Proteomes" id="UP001623348">
    <property type="component" value="Unassembled WGS sequence"/>
</dbReference>
<dbReference type="AlphaFoldDB" id="A0ABC9X5E9"/>
<reference evidence="1 2" key="1">
    <citation type="submission" date="2024-06" db="EMBL/GenBank/DDBJ databases">
        <title>The draft genome of Grus japonensis, version 3.</title>
        <authorList>
            <person name="Nabeshima K."/>
            <person name="Suzuki S."/>
            <person name="Onuma M."/>
        </authorList>
    </citation>
    <scope>NUCLEOTIDE SEQUENCE [LARGE SCALE GENOMIC DNA]</scope>
    <source>
        <strain evidence="1 2">451A</strain>
    </source>
</reference>
<dbReference type="PANTHER" id="PTHR33332">
    <property type="entry name" value="REVERSE TRANSCRIPTASE DOMAIN-CONTAINING PROTEIN"/>
    <property type="match status" value="1"/>
</dbReference>
<gene>
    <name evidence="1" type="ORF">GRJ2_001731500</name>
</gene>
<evidence type="ECO:0000313" key="1">
    <source>
        <dbReference type="EMBL" id="GAB0192662.1"/>
    </source>
</evidence>
<keyword evidence="2" id="KW-1185">Reference proteome</keyword>
<dbReference type="EMBL" id="BAAFJT010000008">
    <property type="protein sequence ID" value="GAB0192662.1"/>
    <property type="molecule type" value="Genomic_DNA"/>
</dbReference>
<organism evidence="1 2">
    <name type="scientific">Grus japonensis</name>
    <name type="common">Japanese crane</name>
    <name type="synonym">Red-crowned crane</name>
    <dbReference type="NCBI Taxonomy" id="30415"/>
    <lineage>
        <taxon>Eukaryota</taxon>
        <taxon>Metazoa</taxon>
        <taxon>Chordata</taxon>
        <taxon>Craniata</taxon>
        <taxon>Vertebrata</taxon>
        <taxon>Euteleostomi</taxon>
        <taxon>Archelosauria</taxon>
        <taxon>Archosauria</taxon>
        <taxon>Dinosauria</taxon>
        <taxon>Saurischia</taxon>
        <taxon>Theropoda</taxon>
        <taxon>Coelurosauria</taxon>
        <taxon>Aves</taxon>
        <taxon>Neognathae</taxon>
        <taxon>Neoaves</taxon>
        <taxon>Gruiformes</taxon>
        <taxon>Gruidae</taxon>
        <taxon>Grus</taxon>
    </lineage>
</organism>
<protein>
    <recommendedName>
        <fullName evidence="3">Rna-directed dna polymerase from mobile element jockey-like</fullName>
    </recommendedName>
</protein>
<comment type="caution">
    <text evidence="1">The sequence shown here is derived from an EMBL/GenBank/DDBJ whole genome shotgun (WGS) entry which is preliminary data.</text>
</comment>
<accession>A0ABC9X5E9</accession>
<evidence type="ECO:0008006" key="3">
    <source>
        <dbReference type="Google" id="ProtNLM"/>
    </source>
</evidence>
<proteinExistence type="predicted"/>